<dbReference type="FunFam" id="3.30.1740.20:FF:000001">
    <property type="entry name" value="40S ribosomal protein S26"/>
    <property type="match status" value="1"/>
</dbReference>
<keyword evidence="2 4" id="KW-0689">Ribosomal protein</keyword>
<evidence type="ECO:0000256" key="5">
    <source>
        <dbReference type="SAM" id="MobiDB-lite"/>
    </source>
</evidence>
<dbReference type="GO" id="GO:0022627">
    <property type="term" value="C:cytosolic small ribosomal subunit"/>
    <property type="evidence" value="ECO:0007669"/>
    <property type="project" value="TreeGrafter"/>
</dbReference>
<reference evidence="6" key="1">
    <citation type="submission" date="2021-01" db="EMBL/GenBank/DDBJ databases">
        <authorList>
            <person name="Corre E."/>
            <person name="Pelletier E."/>
            <person name="Niang G."/>
            <person name="Scheremetjew M."/>
            <person name="Finn R."/>
            <person name="Kale V."/>
            <person name="Holt S."/>
            <person name="Cochrane G."/>
            <person name="Meng A."/>
            <person name="Brown T."/>
            <person name="Cohen L."/>
        </authorList>
    </citation>
    <scope>NUCLEOTIDE SEQUENCE</scope>
    <source>
        <strain evidence="6">PLY182g</strain>
    </source>
</reference>
<dbReference type="EMBL" id="HBEY01046639">
    <property type="protein sequence ID" value="CAD8618989.1"/>
    <property type="molecule type" value="Transcribed_RNA"/>
</dbReference>
<organism evidence="6">
    <name type="scientific">Coccolithus braarudii</name>
    <dbReference type="NCBI Taxonomy" id="221442"/>
    <lineage>
        <taxon>Eukaryota</taxon>
        <taxon>Haptista</taxon>
        <taxon>Haptophyta</taxon>
        <taxon>Prymnesiophyceae</taxon>
        <taxon>Coccolithales</taxon>
        <taxon>Coccolithaceae</taxon>
        <taxon>Coccolithus</taxon>
    </lineage>
</organism>
<dbReference type="GO" id="GO:0006412">
    <property type="term" value="P:translation"/>
    <property type="evidence" value="ECO:0007669"/>
    <property type="project" value="InterPro"/>
</dbReference>
<dbReference type="InterPro" id="IPR047864">
    <property type="entry name" value="Ribosomal_eS26_CS"/>
</dbReference>
<dbReference type="Pfam" id="PF01283">
    <property type="entry name" value="Ribosomal_S26e"/>
    <property type="match status" value="1"/>
</dbReference>
<evidence type="ECO:0000256" key="1">
    <source>
        <dbReference type="ARBA" id="ARBA00008596"/>
    </source>
</evidence>
<dbReference type="AlphaFoldDB" id="A0A7S0Q9N3"/>
<dbReference type="PANTHER" id="PTHR12538">
    <property type="entry name" value="40S RIBOSOMAL PROTEIN S26"/>
    <property type="match status" value="1"/>
</dbReference>
<comment type="similarity">
    <text evidence="1 4">Belongs to the eukaryotic ribosomal protein eS26 family.</text>
</comment>
<evidence type="ECO:0000313" key="6">
    <source>
        <dbReference type="EMBL" id="CAD8618989.1"/>
    </source>
</evidence>
<evidence type="ECO:0000256" key="2">
    <source>
        <dbReference type="ARBA" id="ARBA00022980"/>
    </source>
</evidence>
<gene>
    <name evidence="6" type="ORF">CPEL01642_LOCUS22370</name>
</gene>
<feature type="region of interest" description="Disordered" evidence="5">
    <location>
        <begin position="87"/>
        <end position="125"/>
    </location>
</feature>
<proteinExistence type="inferred from homology"/>
<dbReference type="InterPro" id="IPR038551">
    <property type="entry name" value="Ribosomal_eS26_sf"/>
</dbReference>
<dbReference type="Gene3D" id="3.30.1740.20">
    <property type="entry name" value="Ribosomal protein S26e"/>
    <property type="match status" value="1"/>
</dbReference>
<evidence type="ECO:0000256" key="4">
    <source>
        <dbReference type="RuleBase" id="RU363128"/>
    </source>
</evidence>
<feature type="compositionally biased region" description="Basic and acidic residues" evidence="5">
    <location>
        <begin position="88"/>
        <end position="108"/>
    </location>
</feature>
<keyword evidence="3 4" id="KW-0687">Ribonucleoprotein</keyword>
<dbReference type="InterPro" id="IPR000892">
    <property type="entry name" value="Ribosomal_eS26"/>
</dbReference>
<protein>
    <recommendedName>
        <fullName evidence="4">40S ribosomal protein S26</fullName>
    </recommendedName>
</protein>
<dbReference type="PANTHER" id="PTHR12538:SF0">
    <property type="entry name" value="40S RIBOSOMAL PROTEIN S26"/>
    <property type="match status" value="1"/>
</dbReference>
<evidence type="ECO:0000256" key="3">
    <source>
        <dbReference type="ARBA" id="ARBA00023274"/>
    </source>
</evidence>
<accession>A0A7S0Q9N3</accession>
<sequence>MTQKRRNNGRSKHGRGHVNAVRCSNCARCVPKDKAVKRFIVRNIIEMAAQRDVKEASSIPDGYILPKLYIKMQYCISCAIHSRVVRVRSREDRRNREPPQRIRRKEDMPSGQGKQGNKGPATSAK</sequence>
<name>A0A7S0Q9N3_9EUKA</name>
<dbReference type="GO" id="GO:0003729">
    <property type="term" value="F:mRNA binding"/>
    <property type="evidence" value="ECO:0007669"/>
    <property type="project" value="TreeGrafter"/>
</dbReference>
<dbReference type="GO" id="GO:0003735">
    <property type="term" value="F:structural constituent of ribosome"/>
    <property type="evidence" value="ECO:0007669"/>
    <property type="project" value="InterPro"/>
</dbReference>
<dbReference type="PROSITE" id="PS00733">
    <property type="entry name" value="RIBOSOMAL_S26E"/>
    <property type="match status" value="1"/>
</dbReference>